<dbReference type="GO" id="GO:0043130">
    <property type="term" value="F:ubiquitin binding"/>
    <property type="evidence" value="ECO:0007669"/>
    <property type="project" value="InterPro"/>
</dbReference>
<dbReference type="InterPro" id="IPR032854">
    <property type="entry name" value="ALKBH3"/>
</dbReference>
<evidence type="ECO:0000256" key="3">
    <source>
        <dbReference type="ARBA" id="ARBA00022833"/>
    </source>
</evidence>
<feature type="domain" description="Fe2OG dioxygenase" evidence="7">
    <location>
        <begin position="253"/>
        <end position="371"/>
    </location>
</feature>
<proteinExistence type="predicted"/>
<dbReference type="PROSITE" id="PS51471">
    <property type="entry name" value="FE2OG_OXY"/>
    <property type="match status" value="1"/>
</dbReference>
<feature type="region of interest" description="Disordered" evidence="5">
    <location>
        <begin position="1"/>
        <end position="34"/>
    </location>
</feature>
<feature type="domain" description="CUE" evidence="6">
    <location>
        <begin position="36"/>
        <end position="79"/>
    </location>
</feature>
<dbReference type="Pfam" id="PF13532">
    <property type="entry name" value="2OG-FeII_Oxy_2"/>
    <property type="match status" value="1"/>
</dbReference>
<evidence type="ECO:0008006" key="11">
    <source>
        <dbReference type="Google" id="ProtNLM"/>
    </source>
</evidence>
<feature type="domain" description="GRF-type" evidence="8">
    <location>
        <begin position="382"/>
        <end position="428"/>
    </location>
</feature>
<dbReference type="Proteomes" id="UP000258309">
    <property type="component" value="Unassembled WGS sequence"/>
</dbReference>
<keyword evidence="1" id="KW-0479">Metal-binding</keyword>
<evidence type="ECO:0000259" key="6">
    <source>
        <dbReference type="PROSITE" id="PS51140"/>
    </source>
</evidence>
<comment type="caution">
    <text evidence="9">The sequence shown here is derived from an EMBL/GenBank/DDBJ whole genome shotgun (WGS) entry which is preliminary data.</text>
</comment>
<keyword evidence="10" id="KW-1185">Reference proteome</keyword>
<dbReference type="AlphaFoldDB" id="A0A3E2H173"/>
<name>A0A3E2H173_SCYLI</name>
<dbReference type="PROSITE" id="PS51999">
    <property type="entry name" value="ZF_GRF"/>
    <property type="match status" value="1"/>
</dbReference>
<evidence type="ECO:0000259" key="8">
    <source>
        <dbReference type="PROSITE" id="PS51999"/>
    </source>
</evidence>
<dbReference type="Gene3D" id="2.60.120.590">
    <property type="entry name" value="Alpha-ketoglutarate-dependent dioxygenase AlkB-like"/>
    <property type="match status" value="1"/>
</dbReference>
<feature type="compositionally biased region" description="Basic and acidic residues" evidence="5">
    <location>
        <begin position="71"/>
        <end position="80"/>
    </location>
</feature>
<dbReference type="InterPro" id="IPR010666">
    <property type="entry name" value="Znf_GRF"/>
</dbReference>
<dbReference type="EMBL" id="NCSJ02000227">
    <property type="protein sequence ID" value="RFU27037.1"/>
    <property type="molecule type" value="Genomic_DNA"/>
</dbReference>
<keyword evidence="3" id="KW-0862">Zinc</keyword>
<evidence type="ECO:0000256" key="5">
    <source>
        <dbReference type="SAM" id="MobiDB-lite"/>
    </source>
</evidence>
<organism evidence="9 10">
    <name type="scientific">Scytalidium lignicola</name>
    <name type="common">Hyphomycete</name>
    <dbReference type="NCBI Taxonomy" id="5539"/>
    <lineage>
        <taxon>Eukaryota</taxon>
        <taxon>Fungi</taxon>
        <taxon>Dikarya</taxon>
        <taxon>Ascomycota</taxon>
        <taxon>Pezizomycotina</taxon>
        <taxon>Leotiomycetes</taxon>
        <taxon>Leotiomycetes incertae sedis</taxon>
        <taxon>Scytalidium</taxon>
    </lineage>
</organism>
<dbReference type="SUPFAM" id="SSF51197">
    <property type="entry name" value="Clavaminate synthase-like"/>
    <property type="match status" value="1"/>
</dbReference>
<dbReference type="PANTHER" id="PTHR31212">
    <property type="entry name" value="ALPHA-KETOGLUTARATE-DEPENDENT DIOXYGENASE ALKB HOMOLOG 3"/>
    <property type="match status" value="1"/>
</dbReference>
<dbReference type="OrthoDB" id="545910at2759"/>
<feature type="non-terminal residue" evidence="9">
    <location>
        <position position="453"/>
    </location>
</feature>
<dbReference type="CDD" id="cd14279">
    <property type="entry name" value="CUE"/>
    <property type="match status" value="1"/>
</dbReference>
<evidence type="ECO:0000256" key="4">
    <source>
        <dbReference type="PROSITE-ProRule" id="PRU01343"/>
    </source>
</evidence>
<dbReference type="PROSITE" id="PS51140">
    <property type="entry name" value="CUE"/>
    <property type="match status" value="1"/>
</dbReference>
<evidence type="ECO:0000259" key="7">
    <source>
        <dbReference type="PROSITE" id="PS51471"/>
    </source>
</evidence>
<dbReference type="GO" id="GO:0006307">
    <property type="term" value="P:DNA alkylation repair"/>
    <property type="evidence" value="ECO:0007669"/>
    <property type="project" value="InterPro"/>
</dbReference>
<feature type="region of interest" description="Disordered" evidence="5">
    <location>
        <begin position="71"/>
        <end position="93"/>
    </location>
</feature>
<reference evidence="9 10" key="1">
    <citation type="submission" date="2018-05" db="EMBL/GenBank/DDBJ databases">
        <title>Draft genome sequence of Scytalidium lignicola DSM 105466, a ubiquitous saprotrophic fungus.</title>
        <authorList>
            <person name="Buettner E."/>
            <person name="Gebauer A.M."/>
            <person name="Hofrichter M."/>
            <person name="Liers C."/>
            <person name="Kellner H."/>
        </authorList>
    </citation>
    <scope>NUCLEOTIDE SEQUENCE [LARGE SCALE GENOMIC DNA]</scope>
    <source>
        <strain evidence="9 10">DSM 105466</strain>
    </source>
</reference>
<protein>
    <recommendedName>
        <fullName evidence="11">Fe2OG dioxygenase domain-containing protein</fullName>
    </recommendedName>
</protein>
<keyword evidence="2 4" id="KW-0863">Zinc-finger</keyword>
<dbReference type="GO" id="GO:0051213">
    <property type="term" value="F:dioxygenase activity"/>
    <property type="evidence" value="ECO:0007669"/>
    <property type="project" value="InterPro"/>
</dbReference>
<evidence type="ECO:0000256" key="2">
    <source>
        <dbReference type="ARBA" id="ARBA00022771"/>
    </source>
</evidence>
<dbReference type="GO" id="GO:0008270">
    <property type="term" value="F:zinc ion binding"/>
    <property type="evidence" value="ECO:0007669"/>
    <property type="project" value="UniProtKB-KW"/>
</dbReference>
<dbReference type="STRING" id="5539.A0A3E2H173"/>
<feature type="compositionally biased region" description="Basic residues" evidence="5">
    <location>
        <begin position="1"/>
        <end position="12"/>
    </location>
</feature>
<dbReference type="Pfam" id="PF06839">
    <property type="entry name" value="Zn_ribbon_GRF"/>
    <property type="match status" value="1"/>
</dbReference>
<evidence type="ECO:0000313" key="10">
    <source>
        <dbReference type="Proteomes" id="UP000258309"/>
    </source>
</evidence>
<dbReference type="InterPro" id="IPR027450">
    <property type="entry name" value="AlkB-like"/>
</dbReference>
<dbReference type="FunFam" id="2.60.120.590:FF:000010">
    <property type="entry name" value="GRF zinc finger domain protein"/>
    <property type="match status" value="1"/>
</dbReference>
<dbReference type="InterPro" id="IPR003892">
    <property type="entry name" value="CUE"/>
</dbReference>
<dbReference type="InterPro" id="IPR005123">
    <property type="entry name" value="Oxoglu/Fe-dep_dioxygenase_dom"/>
</dbReference>
<dbReference type="InterPro" id="IPR037151">
    <property type="entry name" value="AlkB-like_sf"/>
</dbReference>
<dbReference type="OMA" id="IDPHPLA"/>
<sequence length="453" mass="50892">MEAYVSRKRRRLSTPSPDSVDDEKGTTLTTPGDEESTDFKLAVLSSLYPHISHDALLDILLAHEGDVGKTTEALRNDTSPRKRPSTSSGIGYQSSLSAFTRAPSVAISPTKKPRLLTQKGQTLHLYSPEDVAVHTPCTIIHNFLPPEDANALLEELLVESESFEKIAFKLFENIVQSPHTSCFYVEDLEERRKQKSEYIYNGGLLTDVRQLTPQMRYISSKVTEAVNAEVQNRIKTHYPNGKKLKYQSPLPWSPNAAFVNCYNGAAENVGYHSDQLTYLGPRAIIGSISLGVAREFRVRRILPSGDSTTPRPKESSDAGGQIAIHLPHNSLLVMHAEMQEEWKHSIAPAKSIDTHPIAGNKRINITYRNYKANLHPKFTPKCDCGLPTILRAVQKKKENWGRYFWMCYAGNSPDRKDGCEFFQWAEFDDDGNPIWNKKKHPNKKGEAKALIDS</sequence>
<gene>
    <name evidence="9" type="ORF">B7463_g9318</name>
</gene>
<dbReference type="PANTHER" id="PTHR31212:SF4">
    <property type="entry name" value="ALPHA-KETOGLUTARATE-DEPENDENT DIOXYGENASE ALKB HOMOLOG 3"/>
    <property type="match status" value="1"/>
</dbReference>
<evidence type="ECO:0000313" key="9">
    <source>
        <dbReference type="EMBL" id="RFU27037.1"/>
    </source>
</evidence>
<feature type="non-terminal residue" evidence="9">
    <location>
        <position position="1"/>
    </location>
</feature>
<accession>A0A3E2H173</accession>
<evidence type="ECO:0000256" key="1">
    <source>
        <dbReference type="ARBA" id="ARBA00022723"/>
    </source>
</evidence>